<reference evidence="10" key="2">
    <citation type="submission" date="2020-12" db="EMBL/GenBank/DDBJ databases">
        <title>New Spironucleus salmonicida genome in near-complete chromosomes.</title>
        <authorList>
            <person name="Xu F."/>
            <person name="Kurt Z."/>
            <person name="Jimenez-Gonzalez A."/>
            <person name="Astvaldsson A."/>
            <person name="Andersson J.O."/>
            <person name="Svard S.G."/>
        </authorList>
    </citation>
    <scope>NUCLEOTIDE SEQUENCE</scope>
    <source>
        <strain evidence="10">ATCC 50377</strain>
    </source>
</reference>
<evidence type="ECO:0000256" key="8">
    <source>
        <dbReference type="ARBA" id="ARBA00032386"/>
    </source>
</evidence>
<evidence type="ECO:0000256" key="5">
    <source>
        <dbReference type="ARBA" id="ARBA00022741"/>
    </source>
</evidence>
<dbReference type="EMBL" id="KI546153">
    <property type="protein sequence ID" value="EST42849.1"/>
    <property type="molecule type" value="Genomic_DNA"/>
</dbReference>
<comment type="similarity">
    <text evidence="1">Belongs to the ROK (NagC/XylR) family.</text>
</comment>
<keyword evidence="4" id="KW-0808">Transferase</keyword>
<dbReference type="GO" id="GO:0005524">
    <property type="term" value="F:ATP binding"/>
    <property type="evidence" value="ECO:0007669"/>
    <property type="project" value="UniProtKB-KW"/>
</dbReference>
<dbReference type="PROSITE" id="PS01125">
    <property type="entry name" value="ROK"/>
    <property type="match status" value="1"/>
</dbReference>
<dbReference type="NCBIfam" id="TIGR00744">
    <property type="entry name" value="ROK_glcA_fam"/>
    <property type="match status" value="1"/>
</dbReference>
<dbReference type="Pfam" id="PF00480">
    <property type="entry name" value="ROK"/>
    <property type="match status" value="1"/>
</dbReference>
<gene>
    <name evidence="9" type="ORF">SS50377_17536</name>
    <name evidence="10" type="ORF">SS50377_26204</name>
</gene>
<dbReference type="EMBL" id="AUWU02000006">
    <property type="protein sequence ID" value="KAH0572003.1"/>
    <property type="molecule type" value="Genomic_DNA"/>
</dbReference>
<dbReference type="AlphaFoldDB" id="V6LQ12"/>
<sequence length="320" mass="34288">MKYYIGIDFGGTNIASGVVDENHKIVGTHQVKTLSERDPMHVIADMAQCAREAAKKAGLDFDKDIEWVGIGAPGTINGKDGIVEYSNNINWFNVPLGDELKKALNKPIYMDNDANAAAYGEYIEGSAKGSKIFVMVTLGTGVGGGIVINNEIFTGFNSAGAELGHQVIILDGRQCTCGRKGCLEAYASATGIIALTKEVMEQHKESLMWKLVDGDLSRVSGQTCFDGREKGDNAAKLVVEQFIKYLGCGLTDIINVFQPDLLSIGGGISAQGDWLIEELRKCVSEQVFTRFSKRNTKIIKASLGNDAGIIGAALLGQSGK</sequence>
<dbReference type="PANTHER" id="PTHR18964:SF149">
    <property type="entry name" value="BIFUNCTIONAL UDP-N-ACETYLGLUCOSAMINE 2-EPIMERASE_N-ACETYLMANNOSAMINE KINASE"/>
    <property type="match status" value="1"/>
</dbReference>
<keyword evidence="11" id="KW-1185">Reference proteome</keyword>
<keyword evidence="7" id="KW-0067">ATP-binding</keyword>
<evidence type="ECO:0000256" key="1">
    <source>
        <dbReference type="ARBA" id="ARBA00006479"/>
    </source>
</evidence>
<reference evidence="9 10" key="1">
    <citation type="journal article" date="2014" name="PLoS Genet.">
        <title>The Genome of Spironucleus salmonicida Highlights a Fish Pathogen Adapted to Fluctuating Environments.</title>
        <authorList>
            <person name="Xu F."/>
            <person name="Jerlstrom-Hultqvist J."/>
            <person name="Einarsson E."/>
            <person name="Astvaldsson A."/>
            <person name="Svard S.G."/>
            <person name="Andersson J.O."/>
        </authorList>
    </citation>
    <scope>NUCLEOTIDE SEQUENCE</scope>
    <source>
        <strain evidence="10">ATCC 50377</strain>
    </source>
</reference>
<dbReference type="GO" id="GO:0004340">
    <property type="term" value="F:glucokinase activity"/>
    <property type="evidence" value="ECO:0007669"/>
    <property type="project" value="UniProtKB-EC"/>
</dbReference>
<evidence type="ECO:0000256" key="7">
    <source>
        <dbReference type="ARBA" id="ARBA00022840"/>
    </source>
</evidence>
<dbReference type="InterPro" id="IPR004654">
    <property type="entry name" value="ROK_glcA"/>
</dbReference>
<dbReference type="InterPro" id="IPR049874">
    <property type="entry name" value="ROK_cs"/>
</dbReference>
<evidence type="ECO:0000313" key="9">
    <source>
        <dbReference type="EMBL" id="EST42849.1"/>
    </source>
</evidence>
<protein>
    <recommendedName>
        <fullName evidence="3">Glucokinase</fullName>
        <ecNumber evidence="2">2.7.1.2</ecNumber>
    </recommendedName>
    <alternativeName>
        <fullName evidence="8">Glucose kinase</fullName>
    </alternativeName>
</protein>
<keyword evidence="6 9" id="KW-0418">Kinase</keyword>
<dbReference type="GO" id="GO:0005737">
    <property type="term" value="C:cytoplasm"/>
    <property type="evidence" value="ECO:0007669"/>
    <property type="project" value="InterPro"/>
</dbReference>
<keyword evidence="5" id="KW-0547">Nucleotide-binding</keyword>
<evidence type="ECO:0000256" key="6">
    <source>
        <dbReference type="ARBA" id="ARBA00022777"/>
    </source>
</evidence>
<evidence type="ECO:0000256" key="2">
    <source>
        <dbReference type="ARBA" id="ARBA00012323"/>
    </source>
</evidence>
<evidence type="ECO:0000256" key="3">
    <source>
        <dbReference type="ARBA" id="ARBA00014701"/>
    </source>
</evidence>
<proteinExistence type="inferred from homology"/>
<dbReference type="PANTHER" id="PTHR18964">
    <property type="entry name" value="ROK (REPRESSOR, ORF, KINASE) FAMILY"/>
    <property type="match status" value="1"/>
</dbReference>
<evidence type="ECO:0000313" key="10">
    <source>
        <dbReference type="EMBL" id="KAH0572003.1"/>
    </source>
</evidence>
<accession>V6LQ12</accession>
<dbReference type="SUPFAM" id="SSF53067">
    <property type="entry name" value="Actin-like ATPase domain"/>
    <property type="match status" value="1"/>
</dbReference>
<dbReference type="VEuPathDB" id="GiardiaDB:SS50377_26204"/>
<dbReference type="GO" id="GO:0006096">
    <property type="term" value="P:glycolytic process"/>
    <property type="evidence" value="ECO:0007669"/>
    <property type="project" value="InterPro"/>
</dbReference>
<dbReference type="Gene3D" id="3.30.420.40">
    <property type="match status" value="2"/>
</dbReference>
<dbReference type="EC" id="2.7.1.2" evidence="2"/>
<dbReference type="InterPro" id="IPR000600">
    <property type="entry name" value="ROK"/>
</dbReference>
<dbReference type="InterPro" id="IPR043129">
    <property type="entry name" value="ATPase_NBD"/>
</dbReference>
<dbReference type="Proteomes" id="UP000018208">
    <property type="component" value="Unassembled WGS sequence"/>
</dbReference>
<evidence type="ECO:0000256" key="4">
    <source>
        <dbReference type="ARBA" id="ARBA00022679"/>
    </source>
</evidence>
<organism evidence="9">
    <name type="scientific">Spironucleus salmonicida</name>
    <dbReference type="NCBI Taxonomy" id="348837"/>
    <lineage>
        <taxon>Eukaryota</taxon>
        <taxon>Metamonada</taxon>
        <taxon>Diplomonadida</taxon>
        <taxon>Hexamitidae</taxon>
        <taxon>Hexamitinae</taxon>
        <taxon>Spironucleus</taxon>
    </lineage>
</organism>
<name>V6LQ12_9EUKA</name>
<evidence type="ECO:0000313" key="11">
    <source>
        <dbReference type="Proteomes" id="UP000018208"/>
    </source>
</evidence>
<dbReference type="OrthoDB" id="61890at2759"/>